<accession>A0A7W3PC06</accession>
<evidence type="ECO:0000313" key="1">
    <source>
        <dbReference type="EMBL" id="MBA8805598.1"/>
    </source>
</evidence>
<evidence type="ECO:0000313" key="3">
    <source>
        <dbReference type="Proteomes" id="UP000580910"/>
    </source>
</evidence>
<dbReference type="AlphaFoldDB" id="A0A7W3PC06"/>
<dbReference type="RefSeq" id="WP_182541656.1">
    <property type="nucleotide sequence ID" value="NZ_JACGXA010000002.1"/>
</dbReference>
<keyword evidence="3" id="KW-1185">Reference proteome</keyword>
<protein>
    <submittedName>
        <fullName evidence="2">Uncharacterized protein</fullName>
    </submittedName>
</protein>
<dbReference type="EMBL" id="JACGXA010000002">
    <property type="protein sequence ID" value="MBA8805598.1"/>
    <property type="molecule type" value="Genomic_DNA"/>
</dbReference>
<dbReference type="EMBL" id="JACGXA010000004">
    <property type="protein sequence ID" value="MBA8806022.1"/>
    <property type="molecule type" value="Genomic_DNA"/>
</dbReference>
<organism evidence="2 3">
    <name type="scientific">Nocardioides ginsengisegetis</name>
    <dbReference type="NCBI Taxonomy" id="661491"/>
    <lineage>
        <taxon>Bacteria</taxon>
        <taxon>Bacillati</taxon>
        <taxon>Actinomycetota</taxon>
        <taxon>Actinomycetes</taxon>
        <taxon>Propionibacteriales</taxon>
        <taxon>Nocardioidaceae</taxon>
        <taxon>Nocardioides</taxon>
    </lineage>
</organism>
<dbReference type="Proteomes" id="UP000580910">
    <property type="component" value="Unassembled WGS sequence"/>
</dbReference>
<name>A0A7W3PC06_9ACTN</name>
<comment type="caution">
    <text evidence="2">The sequence shown here is derived from an EMBL/GenBank/DDBJ whole genome shotgun (WGS) entry which is preliminary data.</text>
</comment>
<reference evidence="2 3" key="1">
    <citation type="submission" date="2020-07" db="EMBL/GenBank/DDBJ databases">
        <title>Sequencing the genomes of 1000 actinobacteria strains.</title>
        <authorList>
            <person name="Klenk H.-P."/>
        </authorList>
    </citation>
    <scope>NUCLEOTIDE SEQUENCE [LARGE SCALE GENOMIC DNA]</scope>
    <source>
        <strain evidence="2 3">DSM 21349</strain>
    </source>
</reference>
<proteinExistence type="predicted"/>
<sequence length="83" mass="9338">MSGDEPEILLRTSDYVLDIEFRCTDEDHPADGPTWSPYRHLDPTTPTNKALEAVERLNADGAAECMEFRLTGTRIDSVKELLT</sequence>
<gene>
    <name evidence="1" type="ORF">FB382_003943</name>
    <name evidence="2" type="ORF">FB382_004373</name>
</gene>
<evidence type="ECO:0000313" key="2">
    <source>
        <dbReference type="EMBL" id="MBA8806022.1"/>
    </source>
</evidence>